<dbReference type="AlphaFoldDB" id="A0A0F7SJ96"/>
<name>A0A0F7SJ96_PHARH</name>
<feature type="compositionally biased region" description="Polar residues" evidence="1">
    <location>
        <begin position="280"/>
        <end position="291"/>
    </location>
</feature>
<accession>A0A0F7SJ96</accession>
<dbReference type="EMBL" id="LN483124">
    <property type="protein sequence ID" value="CED82137.1"/>
    <property type="molecule type" value="Genomic_DNA"/>
</dbReference>
<evidence type="ECO:0000313" key="2">
    <source>
        <dbReference type="EMBL" id="CED82137.1"/>
    </source>
</evidence>
<feature type="region of interest" description="Disordered" evidence="1">
    <location>
        <begin position="346"/>
        <end position="373"/>
    </location>
</feature>
<organism evidence="2">
    <name type="scientific">Phaffia rhodozyma</name>
    <name type="common">Yeast</name>
    <name type="synonym">Xanthophyllomyces dendrorhous</name>
    <dbReference type="NCBI Taxonomy" id="264483"/>
    <lineage>
        <taxon>Eukaryota</taxon>
        <taxon>Fungi</taxon>
        <taxon>Dikarya</taxon>
        <taxon>Basidiomycota</taxon>
        <taxon>Agaricomycotina</taxon>
        <taxon>Tremellomycetes</taxon>
        <taxon>Cystofilobasidiales</taxon>
        <taxon>Mrakiaceae</taxon>
        <taxon>Phaffia</taxon>
    </lineage>
</organism>
<feature type="region of interest" description="Disordered" evidence="1">
    <location>
        <begin position="225"/>
        <end position="291"/>
    </location>
</feature>
<feature type="compositionally biased region" description="Low complexity" evidence="1">
    <location>
        <begin position="256"/>
        <end position="267"/>
    </location>
</feature>
<protein>
    <recommendedName>
        <fullName evidence="3">SAP domain-containing protein</fullName>
    </recommendedName>
</protein>
<evidence type="ECO:0000256" key="1">
    <source>
        <dbReference type="SAM" id="MobiDB-lite"/>
    </source>
</evidence>
<reference evidence="2" key="1">
    <citation type="submission" date="2014-08" db="EMBL/GenBank/DDBJ databases">
        <authorList>
            <person name="Sharma Rahul"/>
            <person name="Thines Marco"/>
        </authorList>
    </citation>
    <scope>NUCLEOTIDE SEQUENCE</scope>
</reference>
<sequence length="429" mass="46588">MTPTSTELHKLKRADVQKLCKTLGIKGANQKTKNLIDRILQHYTDVEPSVSTSGLQSSASLPSEENSLSNASQIDAEIAPEGSLETELRDALAELTARVDDLPTREETEPNKRSVYDALACTDATVEFIGAEIMVFGRMSSRAERLSVKKEDIEAMVDQMVESRLKLIESRLKLIEQSFASRLKTVEDRLEARLCQSQTCASQPEAMKVSDLSLDLERQSEQVEQVLGKRARNTVDMSAPVSSTLTGGRSYPDRQASTPTSSAAEPARPVIPLPSASHLGLTQTTNGNDWTPLTNPQVIVASTPDHGPVNQPGDRFSHPPFSPSDRQTVQSLLPPVPVDGPFWMSPMAPSRQLHRPTSGSKQETPKRATKGAAQKVATPFTLIPMGTHNIQLGPGQNNEIAPSMPPGSKKIFGTEKENIARLLSDGVIS</sequence>
<feature type="region of interest" description="Disordered" evidence="1">
    <location>
        <begin position="49"/>
        <end position="70"/>
    </location>
</feature>
<proteinExistence type="predicted"/>
<evidence type="ECO:0008006" key="3">
    <source>
        <dbReference type="Google" id="ProtNLM"/>
    </source>
</evidence>